<evidence type="ECO:0000256" key="5">
    <source>
        <dbReference type="ARBA" id="ARBA00023004"/>
    </source>
</evidence>
<feature type="binding site" evidence="8">
    <location>
        <position position="218"/>
    </location>
    <ligand>
        <name>Fe cation</name>
        <dbReference type="ChEBI" id="CHEBI:24875"/>
        <label>1</label>
    </ligand>
</feature>
<keyword evidence="3 8" id="KW-0479">Metal-binding</keyword>
<evidence type="ECO:0000256" key="9">
    <source>
        <dbReference type="RuleBase" id="RU361145"/>
    </source>
</evidence>
<dbReference type="GO" id="GO:0008198">
    <property type="term" value="F:ferrous iron binding"/>
    <property type="evidence" value="ECO:0007669"/>
    <property type="project" value="TreeGrafter"/>
</dbReference>
<evidence type="ECO:0000256" key="10">
    <source>
        <dbReference type="SAM" id="SignalP"/>
    </source>
</evidence>
<feature type="signal peptide" evidence="10">
    <location>
        <begin position="1"/>
        <end position="30"/>
    </location>
</feature>
<comment type="catalytic activity">
    <reaction evidence="7 9">
        <text>4 Fe(2+) + O2 + 4 H(+) = 4 Fe(3+) + 2 H2O</text>
        <dbReference type="Rhea" id="RHEA:11148"/>
        <dbReference type="ChEBI" id="CHEBI:15377"/>
        <dbReference type="ChEBI" id="CHEBI:15378"/>
        <dbReference type="ChEBI" id="CHEBI:15379"/>
        <dbReference type="ChEBI" id="CHEBI:29033"/>
        <dbReference type="ChEBI" id="CHEBI:29034"/>
        <dbReference type="EC" id="1.16.3.1"/>
    </reaction>
</comment>
<dbReference type="SUPFAM" id="SSF47240">
    <property type="entry name" value="Ferritin-like"/>
    <property type="match status" value="1"/>
</dbReference>
<dbReference type="Gene3D" id="1.20.1260.10">
    <property type="match status" value="1"/>
</dbReference>
<name>A0A2T7P9X5_POMCA</name>
<keyword evidence="13" id="KW-1185">Reference proteome</keyword>
<keyword evidence="4 9" id="KW-0560">Oxidoreductase</keyword>
<evidence type="ECO:0000256" key="1">
    <source>
        <dbReference type="ARBA" id="ARBA00007513"/>
    </source>
</evidence>
<dbReference type="InterPro" id="IPR008331">
    <property type="entry name" value="Ferritin_DPS_dom"/>
</dbReference>
<dbReference type="GO" id="GO:0008199">
    <property type="term" value="F:ferric iron binding"/>
    <property type="evidence" value="ECO:0007669"/>
    <property type="project" value="InterPro"/>
</dbReference>
<gene>
    <name evidence="12" type="ORF">C0Q70_09487</name>
</gene>
<dbReference type="InterPro" id="IPR009040">
    <property type="entry name" value="Ferritin-like_diiron"/>
</dbReference>
<evidence type="ECO:0000256" key="2">
    <source>
        <dbReference type="ARBA" id="ARBA00022434"/>
    </source>
</evidence>
<comment type="function">
    <text evidence="6">Stores iron in a soluble, non-toxic, readily available form. Important for iron homeostasis. Has ferroxidase activity. Iron is taken up in the ferrous form and deposited as ferric hydroxides after oxidation.</text>
</comment>
<comment type="caution">
    <text evidence="12">The sequence shown here is derived from an EMBL/GenBank/DDBJ whole genome shotgun (WGS) entry which is preliminary data.</text>
</comment>
<keyword evidence="5 8" id="KW-0408">Iron</keyword>
<organism evidence="12 13">
    <name type="scientific">Pomacea canaliculata</name>
    <name type="common">Golden apple snail</name>
    <dbReference type="NCBI Taxonomy" id="400727"/>
    <lineage>
        <taxon>Eukaryota</taxon>
        <taxon>Metazoa</taxon>
        <taxon>Spiralia</taxon>
        <taxon>Lophotrochozoa</taxon>
        <taxon>Mollusca</taxon>
        <taxon>Gastropoda</taxon>
        <taxon>Caenogastropoda</taxon>
        <taxon>Architaenioglossa</taxon>
        <taxon>Ampullarioidea</taxon>
        <taxon>Ampullariidae</taxon>
        <taxon>Pomacea</taxon>
    </lineage>
</organism>
<protein>
    <recommendedName>
        <fullName evidence="9">Ferritin</fullName>
        <ecNumber evidence="9">1.16.3.1</ecNumber>
    </recommendedName>
</protein>
<sequence>MERSTWVVFGGLAIFLAVFLQLTVLQGSRAQVEVYPRSTRAGGCPPFQAPYTSVGRYHCIKKRASTLYNCKLNCPANMRPEPQRQQLTYKCTGGRWVSSHDDRTQCVARRSVNLVEQRLASPALLNQLLELYLNHSYTYFAMAYFCDRADVQLPGFQKFFLGMWQASTDMTRDLLSYINKRGGWFSLRMWPQVVEKLHLGLEDKKVGLVAMETALDMEHESHTLLLEIMKKIEDGPVNDPHLMHLLEDTHLEYKIKMIKKIADIVANLRSFVATGEGDYELGEYEIDNNLQ</sequence>
<keyword evidence="10" id="KW-0732">Signal</keyword>
<dbReference type="InterPro" id="IPR009078">
    <property type="entry name" value="Ferritin-like_SF"/>
</dbReference>
<feature type="domain" description="Ferritin-like diiron" evidence="11">
    <location>
        <begin position="115"/>
        <end position="272"/>
    </location>
</feature>
<dbReference type="GO" id="GO:0004322">
    <property type="term" value="F:ferroxidase activity"/>
    <property type="evidence" value="ECO:0007669"/>
    <property type="project" value="UniProtKB-EC"/>
</dbReference>
<keyword evidence="2 9" id="KW-0409">Iron storage</keyword>
<feature type="chain" id="PRO_5015476002" description="Ferritin" evidence="10">
    <location>
        <begin position="31"/>
        <end position="291"/>
    </location>
</feature>
<comment type="similarity">
    <text evidence="1 9">Belongs to the ferritin family.</text>
</comment>
<dbReference type="GO" id="GO:0006826">
    <property type="term" value="P:iron ion transport"/>
    <property type="evidence" value="ECO:0007669"/>
    <property type="project" value="InterPro"/>
</dbReference>
<proteinExistence type="inferred from homology"/>
<dbReference type="OrthoDB" id="186462at2759"/>
<evidence type="ECO:0000313" key="13">
    <source>
        <dbReference type="Proteomes" id="UP000245119"/>
    </source>
</evidence>
<dbReference type="GO" id="GO:0006879">
    <property type="term" value="P:intracellular iron ion homeostasis"/>
    <property type="evidence" value="ECO:0007669"/>
    <property type="project" value="UniProtKB-KW"/>
</dbReference>
<dbReference type="InterPro" id="IPR012347">
    <property type="entry name" value="Ferritin-like"/>
</dbReference>
<dbReference type="CDD" id="cd01056">
    <property type="entry name" value="Euk_Ferritin"/>
    <property type="match status" value="1"/>
</dbReference>
<dbReference type="EC" id="1.16.3.1" evidence="9"/>
<evidence type="ECO:0000256" key="4">
    <source>
        <dbReference type="ARBA" id="ARBA00023002"/>
    </source>
</evidence>
<dbReference type="PANTHER" id="PTHR11431">
    <property type="entry name" value="FERRITIN"/>
    <property type="match status" value="1"/>
</dbReference>
<accession>A0A2T7P9X5</accession>
<evidence type="ECO:0000256" key="6">
    <source>
        <dbReference type="ARBA" id="ARBA00025111"/>
    </source>
</evidence>
<reference evidence="12 13" key="1">
    <citation type="submission" date="2018-04" db="EMBL/GenBank/DDBJ databases">
        <title>The genome of golden apple snail Pomacea canaliculata provides insight into stress tolerance and invasive adaptation.</title>
        <authorList>
            <person name="Liu C."/>
            <person name="Liu B."/>
            <person name="Ren Y."/>
            <person name="Zhang Y."/>
            <person name="Wang H."/>
            <person name="Li S."/>
            <person name="Jiang F."/>
            <person name="Yin L."/>
            <person name="Zhang G."/>
            <person name="Qian W."/>
            <person name="Fan W."/>
        </authorList>
    </citation>
    <scope>NUCLEOTIDE SEQUENCE [LARGE SCALE GENOMIC DNA]</scope>
    <source>
        <strain evidence="12">SZHN2017</strain>
        <tissue evidence="12">Muscle</tissue>
    </source>
</reference>
<dbReference type="Pfam" id="PF00210">
    <property type="entry name" value="Ferritin"/>
    <property type="match status" value="1"/>
</dbReference>
<dbReference type="InterPro" id="IPR001519">
    <property type="entry name" value="Ferritin"/>
</dbReference>
<evidence type="ECO:0000259" key="11">
    <source>
        <dbReference type="PROSITE" id="PS50905"/>
    </source>
</evidence>
<comment type="function">
    <text evidence="9">Stores iron in a soluble, non-toxic, readily available form. Important for iron homeostasis. Iron is taken up in the ferrous form and deposited as ferric hydroxides after oxidation.</text>
</comment>
<dbReference type="STRING" id="400727.A0A2T7P9X5"/>
<evidence type="ECO:0000256" key="3">
    <source>
        <dbReference type="ARBA" id="ARBA00022723"/>
    </source>
</evidence>
<dbReference type="AlphaFoldDB" id="A0A2T7P9X5"/>
<dbReference type="PANTHER" id="PTHR11431:SF75">
    <property type="entry name" value="FERRITIN"/>
    <property type="match status" value="1"/>
</dbReference>
<dbReference type="Proteomes" id="UP000245119">
    <property type="component" value="Linkage Group LG5"/>
</dbReference>
<dbReference type="PROSITE" id="PS50905">
    <property type="entry name" value="FERRITIN_LIKE"/>
    <property type="match status" value="1"/>
</dbReference>
<dbReference type="GO" id="GO:0005737">
    <property type="term" value="C:cytoplasm"/>
    <property type="evidence" value="ECO:0007669"/>
    <property type="project" value="TreeGrafter"/>
</dbReference>
<evidence type="ECO:0000256" key="7">
    <source>
        <dbReference type="ARBA" id="ARBA00047990"/>
    </source>
</evidence>
<evidence type="ECO:0000313" key="12">
    <source>
        <dbReference type="EMBL" id="PVD30225.1"/>
    </source>
</evidence>
<dbReference type="EMBL" id="PZQS01000005">
    <property type="protein sequence ID" value="PVD30225.1"/>
    <property type="molecule type" value="Genomic_DNA"/>
</dbReference>
<evidence type="ECO:0000256" key="8">
    <source>
        <dbReference type="PIRSR" id="PIRSR601519-1"/>
    </source>
</evidence>